<keyword evidence="1" id="KW-0812">Transmembrane</keyword>
<keyword evidence="1" id="KW-0472">Membrane</keyword>
<protein>
    <submittedName>
        <fullName evidence="2">Uncharacterized protein</fullName>
    </submittedName>
</protein>
<dbReference type="HOGENOM" id="CLU_1943132_0_0_1"/>
<organism evidence="2 3">
    <name type="scientific">Laccaria amethystina LaAM-08-1</name>
    <dbReference type="NCBI Taxonomy" id="1095629"/>
    <lineage>
        <taxon>Eukaryota</taxon>
        <taxon>Fungi</taxon>
        <taxon>Dikarya</taxon>
        <taxon>Basidiomycota</taxon>
        <taxon>Agaricomycotina</taxon>
        <taxon>Agaricomycetes</taxon>
        <taxon>Agaricomycetidae</taxon>
        <taxon>Agaricales</taxon>
        <taxon>Agaricineae</taxon>
        <taxon>Hydnangiaceae</taxon>
        <taxon>Laccaria</taxon>
    </lineage>
</organism>
<keyword evidence="3" id="KW-1185">Reference proteome</keyword>
<keyword evidence="1" id="KW-1133">Transmembrane helix</keyword>
<reference evidence="2 3" key="1">
    <citation type="submission" date="2014-04" db="EMBL/GenBank/DDBJ databases">
        <authorList>
            <consortium name="DOE Joint Genome Institute"/>
            <person name="Kuo A."/>
            <person name="Kohler A."/>
            <person name="Nagy L.G."/>
            <person name="Floudas D."/>
            <person name="Copeland A."/>
            <person name="Barry K.W."/>
            <person name="Cichocki N."/>
            <person name="Veneault-Fourrey C."/>
            <person name="LaButti K."/>
            <person name="Lindquist E.A."/>
            <person name="Lipzen A."/>
            <person name="Lundell T."/>
            <person name="Morin E."/>
            <person name="Murat C."/>
            <person name="Sun H."/>
            <person name="Tunlid A."/>
            <person name="Henrissat B."/>
            <person name="Grigoriev I.V."/>
            <person name="Hibbett D.S."/>
            <person name="Martin F."/>
            <person name="Nordberg H.P."/>
            <person name="Cantor M.N."/>
            <person name="Hua S.X."/>
        </authorList>
    </citation>
    <scope>NUCLEOTIDE SEQUENCE [LARGE SCALE GENOMIC DNA]</scope>
    <source>
        <strain evidence="2 3">LaAM-08-1</strain>
    </source>
</reference>
<feature type="transmembrane region" description="Helical" evidence="1">
    <location>
        <begin position="20"/>
        <end position="46"/>
    </location>
</feature>
<sequence length="130" mass="14978">ATVLWSFGPQAPLIFHPSRILFYFIVLALPIFITLRSASQLFHLILSSYMHTMPLTTQLDQPATSCLRSTYIIVIAGLHTQFITNETFDHFSFIQNDRSMTSLESSVLIMTHHRIYSWPLPDLINHQFVV</sequence>
<reference evidence="3" key="2">
    <citation type="submission" date="2015-01" db="EMBL/GenBank/DDBJ databases">
        <title>Evolutionary Origins and Diversification of the Mycorrhizal Mutualists.</title>
        <authorList>
            <consortium name="DOE Joint Genome Institute"/>
            <consortium name="Mycorrhizal Genomics Consortium"/>
            <person name="Kohler A."/>
            <person name="Kuo A."/>
            <person name="Nagy L.G."/>
            <person name="Floudas D."/>
            <person name="Copeland A."/>
            <person name="Barry K.W."/>
            <person name="Cichocki N."/>
            <person name="Veneault-Fourrey C."/>
            <person name="LaButti K."/>
            <person name="Lindquist E.A."/>
            <person name="Lipzen A."/>
            <person name="Lundell T."/>
            <person name="Morin E."/>
            <person name="Murat C."/>
            <person name="Riley R."/>
            <person name="Ohm R."/>
            <person name="Sun H."/>
            <person name="Tunlid A."/>
            <person name="Henrissat B."/>
            <person name="Grigoriev I.V."/>
            <person name="Hibbett D.S."/>
            <person name="Martin F."/>
        </authorList>
    </citation>
    <scope>NUCLEOTIDE SEQUENCE [LARGE SCALE GENOMIC DNA]</scope>
    <source>
        <strain evidence="3">LaAM-08-1</strain>
    </source>
</reference>
<accession>A0A0C9XXG4</accession>
<proteinExistence type="predicted"/>
<evidence type="ECO:0000313" key="2">
    <source>
        <dbReference type="EMBL" id="KIK09681.1"/>
    </source>
</evidence>
<feature type="non-terminal residue" evidence="2">
    <location>
        <position position="1"/>
    </location>
</feature>
<name>A0A0C9XXG4_9AGAR</name>
<dbReference type="AlphaFoldDB" id="A0A0C9XXG4"/>
<dbReference type="EMBL" id="KN838538">
    <property type="protein sequence ID" value="KIK09681.1"/>
    <property type="molecule type" value="Genomic_DNA"/>
</dbReference>
<evidence type="ECO:0000313" key="3">
    <source>
        <dbReference type="Proteomes" id="UP000054477"/>
    </source>
</evidence>
<dbReference type="Proteomes" id="UP000054477">
    <property type="component" value="Unassembled WGS sequence"/>
</dbReference>
<gene>
    <name evidence="2" type="ORF">K443DRAFT_82671</name>
</gene>
<evidence type="ECO:0000256" key="1">
    <source>
        <dbReference type="SAM" id="Phobius"/>
    </source>
</evidence>